<dbReference type="GO" id="GO:0016651">
    <property type="term" value="F:oxidoreductase activity, acting on NAD(P)H"/>
    <property type="evidence" value="ECO:0007669"/>
    <property type="project" value="TreeGrafter"/>
</dbReference>
<dbReference type="GO" id="GO:0070402">
    <property type="term" value="F:NADPH binding"/>
    <property type="evidence" value="ECO:0007669"/>
    <property type="project" value="TreeGrafter"/>
</dbReference>
<evidence type="ECO:0000256" key="1">
    <source>
        <dbReference type="ARBA" id="ARBA00022857"/>
    </source>
</evidence>
<gene>
    <name evidence="4" type="ORF">GLP40_19850</name>
</gene>
<proteinExistence type="predicted"/>
<name>A0A6I3KZG4_9NOCA</name>
<dbReference type="InterPro" id="IPR020843">
    <property type="entry name" value="ER"/>
</dbReference>
<keyword evidence="5" id="KW-1185">Reference proteome</keyword>
<keyword evidence="2" id="KW-0560">Oxidoreductase</keyword>
<protein>
    <submittedName>
        <fullName evidence="4">Zinc-binding dehydrogenase</fullName>
    </submittedName>
</protein>
<evidence type="ECO:0000256" key="2">
    <source>
        <dbReference type="ARBA" id="ARBA00023002"/>
    </source>
</evidence>
<dbReference type="Proteomes" id="UP000432464">
    <property type="component" value="Unassembled WGS sequence"/>
</dbReference>
<feature type="domain" description="Enoyl reductase (ER)" evidence="3">
    <location>
        <begin position="14"/>
        <end position="324"/>
    </location>
</feature>
<dbReference type="InterPro" id="IPR013154">
    <property type="entry name" value="ADH-like_N"/>
</dbReference>
<evidence type="ECO:0000313" key="4">
    <source>
        <dbReference type="EMBL" id="MTE15017.1"/>
    </source>
</evidence>
<dbReference type="InterPro" id="IPR036291">
    <property type="entry name" value="NAD(P)-bd_dom_sf"/>
</dbReference>
<dbReference type="SMART" id="SM00829">
    <property type="entry name" value="PKS_ER"/>
    <property type="match status" value="1"/>
</dbReference>
<dbReference type="EMBL" id="WMBB01000009">
    <property type="protein sequence ID" value="MTE15017.1"/>
    <property type="molecule type" value="Genomic_DNA"/>
</dbReference>
<accession>A0A6I3KZG4</accession>
<dbReference type="Pfam" id="PF08240">
    <property type="entry name" value="ADH_N"/>
    <property type="match status" value="1"/>
</dbReference>
<dbReference type="PANTHER" id="PTHR48106">
    <property type="entry name" value="QUINONE OXIDOREDUCTASE PIG3-RELATED"/>
    <property type="match status" value="1"/>
</dbReference>
<dbReference type="InterPro" id="IPR013149">
    <property type="entry name" value="ADH-like_C"/>
</dbReference>
<dbReference type="InterPro" id="IPR011032">
    <property type="entry name" value="GroES-like_sf"/>
</dbReference>
<keyword evidence="1" id="KW-0521">NADP</keyword>
<dbReference type="SUPFAM" id="SSF51735">
    <property type="entry name" value="NAD(P)-binding Rossmann-fold domains"/>
    <property type="match status" value="1"/>
</dbReference>
<reference evidence="4 5" key="1">
    <citation type="submission" date="2019-11" db="EMBL/GenBank/DDBJ databases">
        <title>Nocardia sp. nov. CT2-14 isolated from soil.</title>
        <authorList>
            <person name="Kanchanasin P."/>
            <person name="Tanasupawat S."/>
            <person name="Yuki M."/>
            <person name="Kudo T."/>
        </authorList>
    </citation>
    <scope>NUCLEOTIDE SEQUENCE [LARGE SCALE GENOMIC DNA]</scope>
    <source>
        <strain evidence="4 5">CT2-14</strain>
    </source>
</reference>
<dbReference type="Pfam" id="PF00107">
    <property type="entry name" value="ADH_zinc_N"/>
    <property type="match status" value="1"/>
</dbReference>
<evidence type="ECO:0000313" key="5">
    <source>
        <dbReference type="Proteomes" id="UP000432464"/>
    </source>
</evidence>
<comment type="caution">
    <text evidence="4">The sequence shown here is derived from an EMBL/GenBank/DDBJ whole genome shotgun (WGS) entry which is preliminary data.</text>
</comment>
<evidence type="ECO:0000259" key="3">
    <source>
        <dbReference type="SMART" id="SM00829"/>
    </source>
</evidence>
<dbReference type="Gene3D" id="3.90.180.10">
    <property type="entry name" value="Medium-chain alcohol dehydrogenases, catalytic domain"/>
    <property type="match status" value="1"/>
</dbReference>
<dbReference type="Gene3D" id="3.40.50.720">
    <property type="entry name" value="NAD(P)-binding Rossmann-like Domain"/>
    <property type="match status" value="1"/>
</dbReference>
<sequence length="329" mass="33864">MRFSVQAILLTGTGAPDVLVASEVPTPQPSPDEILLRAEAIPVLFPETMLRSGAFPMPVEFPIVFGTQAAGVITEVGVGVDTALLGQRVIVSSNTFGTYAEQVSVPAALATPIPDGLSTVDAAAVGMSASVAIPLLETAELTGTETILIEAAATGVGAYLTQLAKEYGAARVIATAGGTEKAEQARGFGADVVIDHLDPEWPRQLRETLGGATLDVVFDSLGGESALALLDLMTPLRGRMLSYGFLSGAPAQVSAMDLIMRGLTLIGCSGPDWLAGVAQARGAALKRAATGSITPLVDRVLPLEQAAYAHQLLAERAAKGTIVLRPGRA</sequence>
<dbReference type="PANTHER" id="PTHR48106:SF18">
    <property type="entry name" value="QUINONE OXIDOREDUCTASE PIG3"/>
    <property type="match status" value="1"/>
</dbReference>
<dbReference type="SUPFAM" id="SSF50129">
    <property type="entry name" value="GroES-like"/>
    <property type="match status" value="1"/>
</dbReference>
<organism evidence="4 5">
    <name type="scientific">Nocardia aurantiaca</name>
    <dbReference type="NCBI Taxonomy" id="2675850"/>
    <lineage>
        <taxon>Bacteria</taxon>
        <taxon>Bacillati</taxon>
        <taxon>Actinomycetota</taxon>
        <taxon>Actinomycetes</taxon>
        <taxon>Mycobacteriales</taxon>
        <taxon>Nocardiaceae</taxon>
        <taxon>Nocardia</taxon>
    </lineage>
</organism>
<dbReference type="AlphaFoldDB" id="A0A6I3KZG4"/>